<comment type="caution">
    <text evidence="1">The sequence shown here is derived from an EMBL/GenBank/DDBJ whole genome shotgun (WGS) entry which is preliminary data.</text>
</comment>
<dbReference type="Proteomes" id="UP001289645">
    <property type="component" value="Unassembled WGS sequence"/>
</dbReference>
<proteinExistence type="predicted"/>
<gene>
    <name evidence="1" type="ORF">OHX15_21930</name>
</gene>
<evidence type="ECO:0000313" key="1">
    <source>
        <dbReference type="EMBL" id="MDZ5088058.1"/>
    </source>
</evidence>
<organism evidence="1 2">
    <name type="scientific">Mycolicibacterium parafortuitum</name>
    <name type="common">Mycobacterium parafortuitum</name>
    <dbReference type="NCBI Taxonomy" id="39692"/>
    <lineage>
        <taxon>Bacteria</taxon>
        <taxon>Bacillati</taxon>
        <taxon>Actinomycetota</taxon>
        <taxon>Actinomycetes</taxon>
        <taxon>Mycobacteriales</taxon>
        <taxon>Mycobacteriaceae</taxon>
        <taxon>Mycolicibacterium</taxon>
    </lineage>
</organism>
<reference evidence="1 2" key="1">
    <citation type="journal article" date="2021" name="Chemosphere">
        <title>Bioballs carrying a syntrophic Rhodococcus and Mycolicibacterium consortium for simultaneous sorption and biodegradation of fuel oil in contaminated freshwater.</title>
        <authorList>
            <person name="Naloka K."/>
            <person name="Polrit D."/>
            <person name="Muangchinda C."/>
            <person name="Thoetkiattikul H."/>
            <person name="Pinyakong O."/>
        </authorList>
    </citation>
    <scope>NUCLEOTIDE SEQUENCE [LARGE SCALE GENOMIC DNA]</scope>
    <source>
        <strain evidence="1 2">J101</strain>
    </source>
</reference>
<dbReference type="EMBL" id="JAOXLN010000027">
    <property type="protein sequence ID" value="MDZ5088058.1"/>
    <property type="molecule type" value="Genomic_DNA"/>
</dbReference>
<sequence length="651" mass="67668">MRGNVGTAVRLLAAVTLTALLISPVAMSQPPGDGGVSAAPTLPLVQLGAPADLAFYGIQGTETLTIPVPSGLAPVALNVTTQLPVNVQSATVTVMQEDRTLSRVDIPPGERVPVSIPLAGAEIVDNAVTVILRSYLLPVPGYCLDPTNPLRFSDGAVAFAGVEIAPTVVADFLPPVLRQLTIFVSAEPSQAESDATVRLATAIAAQFGSQAPDIIVVPLPDRQSAPPGPSAPLQRQILIREGPDVGVSLLPTDGVPALIIEGPPDALANQSRLLASDVNRLALASKAVAGPLNSTPQLPGDQTTLRRLGQPGVNAVALSPQVNIGLDQTRLGRSAHGIRVHLQGSYTPLPESIGGQLVASIAGETIDRWPADSSGAIDRWVDVPDRLLQRYTNLGLRLDISGDTGRCGEFQPLTLTIDGESPVLSSPADPPVPGGFQSMPQSLMPRTVVGLGGGFDDLRRATDIMVGLQRLSALPIDTSVMPLGDAVADSAPALLVSAERWTDDTVALPIEPGADGELTVQRAGEPGETTTLTLDPALRFGSLQTVYDDGRSMLVATSNDAPEQVDALLSWLGENVQRWSSLDGTAVIATADRQPVVYGADQAEEQDTDAPSAPDAGLPWWAWAAIALAAVSVVLAVVVIVARARRKSPTS</sequence>
<keyword evidence="2" id="KW-1185">Reference proteome</keyword>
<accession>A0ACC6MM93</accession>
<evidence type="ECO:0000313" key="2">
    <source>
        <dbReference type="Proteomes" id="UP001289645"/>
    </source>
</evidence>
<protein>
    <submittedName>
        <fullName evidence="1">Uncharacterized protein</fullName>
    </submittedName>
</protein>
<name>A0ACC6MM93_MYCPF</name>